<evidence type="ECO:0000313" key="3">
    <source>
        <dbReference type="Proteomes" id="UP000075243"/>
    </source>
</evidence>
<keyword evidence="3" id="KW-1185">Reference proteome</keyword>
<sequence>MQNFWADAFSTAIHVINRLPTHILGQKSPYEVLFKKLPNYLLLKPFGYACYPHLRSFNSHKMDFRSSHCIFIGYSMHHKGYKCFTNNGKIIISINVIFDEDTFPYTLYFSINNIA</sequence>
<dbReference type="Proteomes" id="UP000075243">
    <property type="component" value="Unassembled WGS sequence"/>
</dbReference>
<feature type="domain" description="Retroviral polymerase SH3-like" evidence="1">
    <location>
        <begin position="49"/>
        <end position="106"/>
    </location>
</feature>
<dbReference type="InterPro" id="IPR057670">
    <property type="entry name" value="SH3_retrovirus"/>
</dbReference>
<dbReference type="Pfam" id="PF25597">
    <property type="entry name" value="SH3_retrovirus"/>
    <property type="match status" value="1"/>
</dbReference>
<organism evidence="2 3">
    <name type="scientific">Cajanus cajan</name>
    <name type="common">Pigeon pea</name>
    <name type="synonym">Cajanus indicus</name>
    <dbReference type="NCBI Taxonomy" id="3821"/>
    <lineage>
        <taxon>Eukaryota</taxon>
        <taxon>Viridiplantae</taxon>
        <taxon>Streptophyta</taxon>
        <taxon>Embryophyta</taxon>
        <taxon>Tracheophyta</taxon>
        <taxon>Spermatophyta</taxon>
        <taxon>Magnoliopsida</taxon>
        <taxon>eudicotyledons</taxon>
        <taxon>Gunneridae</taxon>
        <taxon>Pentapetalae</taxon>
        <taxon>rosids</taxon>
        <taxon>fabids</taxon>
        <taxon>Fabales</taxon>
        <taxon>Fabaceae</taxon>
        <taxon>Papilionoideae</taxon>
        <taxon>50 kb inversion clade</taxon>
        <taxon>NPAAA clade</taxon>
        <taxon>indigoferoid/millettioid clade</taxon>
        <taxon>Phaseoleae</taxon>
        <taxon>Cajanus</taxon>
    </lineage>
</organism>
<dbReference type="InterPro" id="IPR039537">
    <property type="entry name" value="Retrotran_Ty1/copia-like"/>
</dbReference>
<dbReference type="OMA" id="FRSSHCI"/>
<protein>
    <submittedName>
        <fullName evidence="2">Retrovirus-related Pol polyprotein from transposon TNT 1-94</fullName>
    </submittedName>
</protein>
<dbReference type="PANTHER" id="PTHR42648">
    <property type="entry name" value="TRANSPOSASE, PUTATIVE-RELATED"/>
    <property type="match status" value="1"/>
</dbReference>
<dbReference type="Gramene" id="C.cajan_27885.t">
    <property type="protein sequence ID" value="C.cajan_27885.t.cds1"/>
    <property type="gene ID" value="C.cajan_27885"/>
</dbReference>
<dbReference type="InterPro" id="IPR012337">
    <property type="entry name" value="RNaseH-like_sf"/>
</dbReference>
<accession>A0A151S2Z7</accession>
<dbReference type="PANTHER" id="PTHR42648:SF26">
    <property type="entry name" value="INTEGRASE CATALYTIC DOMAIN-CONTAINING PROTEIN"/>
    <property type="match status" value="1"/>
</dbReference>
<dbReference type="EMBL" id="KQ483482">
    <property type="protein sequence ID" value="KYP49180.1"/>
    <property type="molecule type" value="Genomic_DNA"/>
</dbReference>
<evidence type="ECO:0000313" key="2">
    <source>
        <dbReference type="EMBL" id="KYP49180.1"/>
    </source>
</evidence>
<name>A0A151S2Z7_CAJCA</name>
<dbReference type="SUPFAM" id="SSF53098">
    <property type="entry name" value="Ribonuclease H-like"/>
    <property type="match status" value="1"/>
</dbReference>
<reference evidence="2" key="1">
    <citation type="journal article" date="2012" name="Nat. Biotechnol.">
        <title>Draft genome sequence of pigeonpea (Cajanus cajan), an orphan legume crop of resource-poor farmers.</title>
        <authorList>
            <person name="Varshney R.K."/>
            <person name="Chen W."/>
            <person name="Li Y."/>
            <person name="Bharti A.K."/>
            <person name="Saxena R.K."/>
            <person name="Schlueter J.A."/>
            <person name="Donoghue M.T."/>
            <person name="Azam S."/>
            <person name="Fan G."/>
            <person name="Whaley A.M."/>
            <person name="Farmer A.D."/>
            <person name="Sheridan J."/>
            <person name="Iwata A."/>
            <person name="Tuteja R."/>
            <person name="Penmetsa R.V."/>
            <person name="Wu W."/>
            <person name="Upadhyaya H.D."/>
            <person name="Yang S.P."/>
            <person name="Shah T."/>
            <person name="Saxena K.B."/>
            <person name="Michael T."/>
            <person name="McCombie W.R."/>
            <person name="Yang B."/>
            <person name="Zhang G."/>
            <person name="Yang H."/>
            <person name="Wang J."/>
            <person name="Spillane C."/>
            <person name="Cook D.R."/>
            <person name="May G.D."/>
            <person name="Xu X."/>
            <person name="Jackson S.A."/>
        </authorList>
    </citation>
    <scope>NUCLEOTIDE SEQUENCE [LARGE SCALE GENOMIC DNA]</scope>
</reference>
<evidence type="ECO:0000259" key="1">
    <source>
        <dbReference type="Pfam" id="PF25597"/>
    </source>
</evidence>
<gene>
    <name evidence="2" type="ORF">KK1_029115</name>
</gene>
<dbReference type="AlphaFoldDB" id="A0A151S2Z7"/>
<proteinExistence type="predicted"/>